<dbReference type="PANTHER" id="PTHR30461:SF23">
    <property type="entry name" value="DNA RECOMBINASE-RELATED"/>
    <property type="match status" value="1"/>
</dbReference>
<keyword evidence="4" id="KW-1185">Reference proteome</keyword>
<evidence type="ECO:0000313" key="4">
    <source>
        <dbReference type="Proteomes" id="UP000719942"/>
    </source>
</evidence>
<dbReference type="InterPro" id="IPR006119">
    <property type="entry name" value="Resolv_N"/>
</dbReference>
<dbReference type="InterPro" id="IPR050639">
    <property type="entry name" value="SSR_resolvase"/>
</dbReference>
<comment type="caution">
    <text evidence="3">The sequence shown here is derived from an EMBL/GenBank/DDBJ whole genome shotgun (WGS) entry which is preliminary data.</text>
</comment>
<dbReference type="Gene3D" id="3.90.1750.20">
    <property type="entry name" value="Putative Large Serine Recombinase, Chain B, Domain 2"/>
    <property type="match status" value="1"/>
</dbReference>
<dbReference type="Pfam" id="PF00239">
    <property type="entry name" value="Resolvase"/>
    <property type="match status" value="1"/>
</dbReference>
<dbReference type="PROSITE" id="PS51737">
    <property type="entry name" value="RECOMBINASE_DNA_BIND"/>
    <property type="match status" value="1"/>
</dbReference>
<gene>
    <name evidence="3" type="ORF">J5W02_10805</name>
</gene>
<dbReference type="Gene3D" id="3.40.50.1390">
    <property type="entry name" value="Resolvase, N-terminal catalytic domain"/>
    <property type="match status" value="1"/>
</dbReference>
<dbReference type="InterPro" id="IPR036162">
    <property type="entry name" value="Resolvase-like_N_sf"/>
</dbReference>
<dbReference type="RefSeq" id="WP_219965705.1">
    <property type="nucleotide sequence ID" value="NZ_JAGFNZ010000004.1"/>
</dbReference>
<dbReference type="PROSITE" id="PS51736">
    <property type="entry name" value="RECOMBINASES_3"/>
    <property type="match status" value="1"/>
</dbReference>
<dbReference type="Pfam" id="PF07508">
    <property type="entry name" value="Recombinase"/>
    <property type="match status" value="1"/>
</dbReference>
<dbReference type="Proteomes" id="UP000719942">
    <property type="component" value="Unassembled WGS sequence"/>
</dbReference>
<organism evidence="3 4">
    <name type="scientific">Caproiciproducens faecalis</name>
    <dbReference type="NCBI Taxonomy" id="2820301"/>
    <lineage>
        <taxon>Bacteria</taxon>
        <taxon>Bacillati</taxon>
        <taxon>Bacillota</taxon>
        <taxon>Clostridia</taxon>
        <taxon>Eubacteriales</taxon>
        <taxon>Acutalibacteraceae</taxon>
        <taxon>Caproiciproducens</taxon>
    </lineage>
</organism>
<dbReference type="Pfam" id="PF13408">
    <property type="entry name" value="Zn_ribbon_recom"/>
    <property type="match status" value="1"/>
</dbReference>
<dbReference type="InterPro" id="IPR038109">
    <property type="entry name" value="DNA_bind_recomb_sf"/>
</dbReference>
<feature type="domain" description="Recombinase" evidence="2">
    <location>
        <begin position="159"/>
        <end position="292"/>
    </location>
</feature>
<accession>A0ABS7DPR7</accession>
<evidence type="ECO:0000313" key="3">
    <source>
        <dbReference type="EMBL" id="MBW7573298.1"/>
    </source>
</evidence>
<dbReference type="CDD" id="cd00338">
    <property type="entry name" value="Ser_Recombinase"/>
    <property type="match status" value="1"/>
</dbReference>
<evidence type="ECO:0000259" key="1">
    <source>
        <dbReference type="PROSITE" id="PS51736"/>
    </source>
</evidence>
<feature type="domain" description="Resolvase/invertase-type recombinase catalytic" evidence="1">
    <location>
        <begin position="2"/>
        <end position="152"/>
    </location>
</feature>
<sequence length="495" mass="55830">MITAIYLRKSRAEELSDTVDETLKRHRETLQEFAAKNNLDITKIYEEVVSGESLYARPQMLQLLTDVERGEYDAVLCMDIDRLGRGAMSDQGVILETLKNADTKIITPRKIYDLNNEMDETYSEFETFMARQELKAIKRRMQRGIKKTIADGGYVANAPYGYVKTTVNKRPTLAVCEEEARFVRMMFDLYVNKGLGCQHIADTVNAMGAKPHRSEKFGRSSVMKILHNPVYTGKIVWNRKTQIRKGAKGNSKQITIQNSPDRWTVVAGIHPPIVQDEIFEQAQKMAACRSHPPANTGSVENPLAGLVYCAHCGAPMQRQVIRKGGAYLLCQKPGCMVSSALSLIEDAVVHELKSRMSEYRISQKNPALRPKSENREFLNTVESEIKTTAGQIGKLHDLLEQGVYDLDTFLKRQTYLKEKENRLQKMKDTTTSSLPIDCPNDSKKAVTLLEVYGAASTQKKNLLLKAMIGKIIYNKEKGAKPGEFTLEVYLKPIHS</sequence>
<dbReference type="InterPro" id="IPR011109">
    <property type="entry name" value="DNA_bind_recombinase_dom"/>
</dbReference>
<proteinExistence type="predicted"/>
<dbReference type="PANTHER" id="PTHR30461">
    <property type="entry name" value="DNA-INVERTASE FROM LAMBDOID PROPHAGE"/>
    <property type="match status" value="1"/>
</dbReference>
<dbReference type="SUPFAM" id="SSF53041">
    <property type="entry name" value="Resolvase-like"/>
    <property type="match status" value="1"/>
</dbReference>
<evidence type="ECO:0000259" key="2">
    <source>
        <dbReference type="PROSITE" id="PS51737"/>
    </source>
</evidence>
<reference evidence="3 4" key="1">
    <citation type="submission" date="2021-03" db="EMBL/GenBank/DDBJ databases">
        <title>Caproiciproducens sp. nov. isolated from feces of cow.</title>
        <authorList>
            <person name="Choi J.-Y."/>
        </authorList>
    </citation>
    <scope>NUCLEOTIDE SEQUENCE [LARGE SCALE GENOMIC DNA]</scope>
    <source>
        <strain evidence="3 4">AGMB10547</strain>
    </source>
</reference>
<protein>
    <submittedName>
        <fullName evidence="3">Recombinase family protein</fullName>
    </submittedName>
</protein>
<name>A0ABS7DPR7_9FIRM</name>
<dbReference type="SMART" id="SM00857">
    <property type="entry name" value="Resolvase"/>
    <property type="match status" value="1"/>
</dbReference>
<dbReference type="InterPro" id="IPR025827">
    <property type="entry name" value="Zn_ribbon_recom_dom"/>
</dbReference>
<dbReference type="EMBL" id="JAGFNZ010000004">
    <property type="protein sequence ID" value="MBW7573298.1"/>
    <property type="molecule type" value="Genomic_DNA"/>
</dbReference>